<evidence type="ECO:0000259" key="3">
    <source>
        <dbReference type="Pfam" id="PF12850"/>
    </source>
</evidence>
<dbReference type="AlphaFoldDB" id="A0A8J6Y6F4"/>
<evidence type="ECO:0000256" key="1">
    <source>
        <dbReference type="ARBA" id="ARBA00008950"/>
    </source>
</evidence>
<protein>
    <submittedName>
        <fullName evidence="4">Metallophosphoesterase family protein</fullName>
    </submittedName>
</protein>
<accession>A0A8J6Y6F4</accession>
<organism evidence="4 5">
    <name type="scientific">Candidatus Sulfomarinibacter kjeldsenii</name>
    <dbReference type="NCBI Taxonomy" id="2885994"/>
    <lineage>
        <taxon>Bacteria</taxon>
        <taxon>Pseudomonadati</taxon>
        <taxon>Acidobacteriota</taxon>
        <taxon>Thermoanaerobaculia</taxon>
        <taxon>Thermoanaerobaculales</taxon>
        <taxon>Candidatus Sulfomarinibacteraceae</taxon>
        <taxon>Candidatus Sulfomarinibacter</taxon>
    </lineage>
</organism>
<name>A0A8J6Y6F4_9BACT</name>
<dbReference type="Proteomes" id="UP000598633">
    <property type="component" value="Unassembled WGS sequence"/>
</dbReference>
<reference evidence="4 5" key="1">
    <citation type="submission" date="2020-08" db="EMBL/GenBank/DDBJ databases">
        <title>Acidobacteriota in marine sediments use diverse sulfur dissimilation pathways.</title>
        <authorList>
            <person name="Wasmund K."/>
        </authorList>
    </citation>
    <scope>NUCLEOTIDE SEQUENCE [LARGE SCALE GENOMIC DNA]</scope>
    <source>
        <strain evidence="4">MAG AM3-A</strain>
    </source>
</reference>
<dbReference type="Gene3D" id="3.60.21.10">
    <property type="match status" value="1"/>
</dbReference>
<evidence type="ECO:0000313" key="5">
    <source>
        <dbReference type="Proteomes" id="UP000598633"/>
    </source>
</evidence>
<comment type="caution">
    <text evidence="4">The sequence shown here is derived from an EMBL/GenBank/DDBJ whole genome shotgun (WGS) entry which is preliminary data.</text>
</comment>
<gene>
    <name evidence="4" type="ORF">IFJ97_07535</name>
</gene>
<dbReference type="SUPFAM" id="SSF56300">
    <property type="entry name" value="Metallo-dependent phosphatases"/>
    <property type="match status" value="1"/>
</dbReference>
<dbReference type="GO" id="GO:0016020">
    <property type="term" value="C:membrane"/>
    <property type="evidence" value="ECO:0007669"/>
    <property type="project" value="GOC"/>
</dbReference>
<dbReference type="Pfam" id="PF12850">
    <property type="entry name" value="Metallophos_2"/>
    <property type="match status" value="1"/>
</dbReference>
<dbReference type="InterPro" id="IPR024654">
    <property type="entry name" value="Calcineurin-like_PHP_lpxH"/>
</dbReference>
<sequence>MKRLIIADSHVGQGTDDAAEMSSLVRRAADGGVDEVIYLGDSFQYLIGISKFWTTALREVIESWREVRRNGVRIVIIEGNRDFFLDGPELATEVDWSGRIYEFYAGERRYRLDHGDLVNPRDFQYRFWSRISKSAVARIWARLLPQSLAVAIVRRMEAHLATTNRKFRYTKPIADLRRSASSAWEEGINVLFWGHFHTHWECRERDHLAMILPAWLETRTSVLVHPDGAWHGVDANLESCEIPGKGD</sequence>
<dbReference type="EMBL" id="JACXWA010000121">
    <property type="protein sequence ID" value="MBD3871192.1"/>
    <property type="molecule type" value="Genomic_DNA"/>
</dbReference>
<keyword evidence="2" id="KW-0378">Hydrolase</keyword>
<proteinExistence type="inferred from homology"/>
<dbReference type="GO" id="GO:0009245">
    <property type="term" value="P:lipid A biosynthetic process"/>
    <property type="evidence" value="ECO:0007669"/>
    <property type="project" value="TreeGrafter"/>
</dbReference>
<dbReference type="PANTHER" id="PTHR34990:SF1">
    <property type="entry name" value="UDP-2,3-DIACYLGLUCOSAMINE HYDROLASE"/>
    <property type="match status" value="1"/>
</dbReference>
<dbReference type="PANTHER" id="PTHR34990">
    <property type="entry name" value="UDP-2,3-DIACYLGLUCOSAMINE HYDROLASE-RELATED"/>
    <property type="match status" value="1"/>
</dbReference>
<comment type="similarity">
    <text evidence="1">Belongs to the metallophosphoesterase superfamily. YfcE family.</text>
</comment>
<dbReference type="GO" id="GO:0008758">
    <property type="term" value="F:UDP-2,3-diacylglucosamine hydrolase activity"/>
    <property type="evidence" value="ECO:0007669"/>
    <property type="project" value="TreeGrafter"/>
</dbReference>
<dbReference type="InterPro" id="IPR029052">
    <property type="entry name" value="Metallo-depent_PP-like"/>
</dbReference>
<evidence type="ECO:0000313" key="4">
    <source>
        <dbReference type="EMBL" id="MBD3871192.1"/>
    </source>
</evidence>
<feature type="domain" description="Calcineurin-like phosphoesterase" evidence="3">
    <location>
        <begin position="1"/>
        <end position="211"/>
    </location>
</feature>
<evidence type="ECO:0000256" key="2">
    <source>
        <dbReference type="ARBA" id="ARBA00022801"/>
    </source>
</evidence>
<dbReference type="InterPro" id="IPR043461">
    <property type="entry name" value="LpxH-like"/>
</dbReference>